<evidence type="ECO:0000313" key="1">
    <source>
        <dbReference type="EMBL" id="KAF0703170.1"/>
    </source>
</evidence>
<proteinExistence type="predicted"/>
<protein>
    <recommendedName>
        <fullName evidence="3">RNase H domain-containing protein</fullName>
    </recommendedName>
</protein>
<accession>A0A6G0VR55</accession>
<organism evidence="1 2">
    <name type="scientific">Aphis craccivora</name>
    <name type="common">Cowpea aphid</name>
    <dbReference type="NCBI Taxonomy" id="307492"/>
    <lineage>
        <taxon>Eukaryota</taxon>
        <taxon>Metazoa</taxon>
        <taxon>Ecdysozoa</taxon>
        <taxon>Arthropoda</taxon>
        <taxon>Hexapoda</taxon>
        <taxon>Insecta</taxon>
        <taxon>Pterygota</taxon>
        <taxon>Neoptera</taxon>
        <taxon>Paraneoptera</taxon>
        <taxon>Hemiptera</taxon>
        <taxon>Sternorrhyncha</taxon>
        <taxon>Aphidomorpha</taxon>
        <taxon>Aphidoidea</taxon>
        <taxon>Aphididae</taxon>
        <taxon>Aphidini</taxon>
        <taxon>Aphis</taxon>
        <taxon>Aphis</taxon>
    </lineage>
</organism>
<keyword evidence="2" id="KW-1185">Reference proteome</keyword>
<dbReference type="EMBL" id="VUJU01014013">
    <property type="protein sequence ID" value="KAF0703170.1"/>
    <property type="molecule type" value="Genomic_DNA"/>
</dbReference>
<comment type="caution">
    <text evidence="1">The sequence shown here is derived from an EMBL/GenBank/DDBJ whole genome shotgun (WGS) entry which is preliminary data.</text>
</comment>
<name>A0A6G0VR55_APHCR</name>
<sequence>MDCNIGRNEEANKAARNAISNPNSLKLILMSPVDIIRNVNNYCIKLWDPDWRQFTENKLREIKLSVEPWPKLHHSNRKEEIIMNRLRIGTRESLMVSGYLMEKTEPPTCRFFNSLITVKHIIHCQILMEARKECEIPDNLYEVIGSHADTGKIISFFKKIEMFNLI</sequence>
<evidence type="ECO:0000313" key="2">
    <source>
        <dbReference type="Proteomes" id="UP000478052"/>
    </source>
</evidence>
<dbReference type="AlphaFoldDB" id="A0A6G0VR55"/>
<evidence type="ECO:0008006" key="3">
    <source>
        <dbReference type="Google" id="ProtNLM"/>
    </source>
</evidence>
<dbReference type="OrthoDB" id="6621833at2759"/>
<gene>
    <name evidence="1" type="ORF">FWK35_00026187</name>
</gene>
<dbReference type="Proteomes" id="UP000478052">
    <property type="component" value="Unassembled WGS sequence"/>
</dbReference>
<reference evidence="1 2" key="1">
    <citation type="submission" date="2019-08" db="EMBL/GenBank/DDBJ databases">
        <title>Whole genome of Aphis craccivora.</title>
        <authorList>
            <person name="Voronova N.V."/>
            <person name="Shulinski R.S."/>
            <person name="Bandarenka Y.V."/>
            <person name="Zhorov D.G."/>
            <person name="Warner D."/>
        </authorList>
    </citation>
    <scope>NUCLEOTIDE SEQUENCE [LARGE SCALE GENOMIC DNA]</scope>
    <source>
        <strain evidence="1">180601</strain>
        <tissue evidence="1">Whole Body</tissue>
    </source>
</reference>